<dbReference type="PANTHER" id="PTHR33112:SF16">
    <property type="entry name" value="HETEROKARYON INCOMPATIBILITY DOMAIN-CONTAINING PROTEIN"/>
    <property type="match status" value="1"/>
</dbReference>
<organism evidence="2">
    <name type="scientific">Bionectria ochroleuca</name>
    <name type="common">Gliocladium roseum</name>
    <dbReference type="NCBI Taxonomy" id="29856"/>
    <lineage>
        <taxon>Eukaryota</taxon>
        <taxon>Fungi</taxon>
        <taxon>Dikarya</taxon>
        <taxon>Ascomycota</taxon>
        <taxon>Pezizomycotina</taxon>
        <taxon>Sordariomycetes</taxon>
        <taxon>Hypocreomycetidae</taxon>
        <taxon>Hypocreales</taxon>
        <taxon>Bionectriaceae</taxon>
        <taxon>Clonostachys</taxon>
    </lineage>
</organism>
<evidence type="ECO:0000259" key="1">
    <source>
        <dbReference type="Pfam" id="PF06985"/>
    </source>
</evidence>
<name>A0A0B7KLN3_BIOOC</name>
<protein>
    <recommendedName>
        <fullName evidence="1">Heterokaryon incompatibility domain-containing protein</fullName>
    </recommendedName>
</protein>
<feature type="domain" description="Heterokaryon incompatibility" evidence="1">
    <location>
        <begin position="207"/>
        <end position="369"/>
    </location>
</feature>
<reference evidence="2" key="1">
    <citation type="submission" date="2015-01" db="EMBL/GenBank/DDBJ databases">
        <authorList>
            <person name="Durling Mikael"/>
        </authorList>
    </citation>
    <scope>NUCLEOTIDE SEQUENCE</scope>
</reference>
<accession>A0A0B7KLN3</accession>
<proteinExistence type="predicted"/>
<sequence length="771" mass="87646">MASQASTGQFLCTNCQGIRLDDSVLDGFAGESEDGYPVLEFEPGREPKRVEVAYYEDLLPDLPGLLQSHQDTQCAFCRYLREAVLRANIEVGSQEISISVKYRESGRLSVALTSVQGRWRKHLFFKVESNEVHVASWLGIHRCPEPAVWCPENIEWVQELLETTDNAANSSTIPRGLPTRLIDVGETWTCSPRIMHTADLGEQRVRYCALSYCWGRAKDAETQLKTTKESISEFCLGIPESKMTQVMKDTMKVCRTLKVRYMWIDALCIIQSDKDDWERESAKMSTVYGNAYLTLCALSSSSTHQTFLDRKSHIIELDFESKIETSIHGKFQLSFRGSVGEKMDLDLFASDPALDLECVWSERGWTFQENKLAPRQLLFGRSMLYFQHGPCIYREDRAIVSKWDFDSLSNLLTNNNPEPSYREWNEFLHHQYGMREFTNQADILPAISGLARVFSRARQDTYLAGLWGKDILRGVLWYTPMKEKDKAALLRELASPEIYIAPSWSNLRSRSPTEEGVGGWNFPYQDTHVISEVANLKASTCPDGLDPYGRIKSGALRMFARLKPVVEYRYLISPHKGQMWIVYDDEAYCATCTLDYEGQPPVLPGDGTALVPLSSACCDNQQPYRFLYLKKTELVSQLANSGYSDNYDGCLDYLGKEQRDIIGLHDILDETDSRLMKYRGANYFPYECCKFNQHTCRNTHDECRACHHCKRCCTQPRRGVNAHAWGLIVHSTGTPGQFYRVGAFTSRALGPNSVSGTNAFQGLPFEEVEII</sequence>
<gene>
    <name evidence="2" type="ORF">BN869_000011798_1</name>
</gene>
<dbReference type="InterPro" id="IPR010730">
    <property type="entry name" value="HET"/>
</dbReference>
<dbReference type="AlphaFoldDB" id="A0A0B7KLN3"/>
<dbReference type="PANTHER" id="PTHR33112">
    <property type="entry name" value="DOMAIN PROTEIN, PUTATIVE-RELATED"/>
    <property type="match status" value="1"/>
</dbReference>
<dbReference type="Pfam" id="PF06985">
    <property type="entry name" value="HET"/>
    <property type="match status" value="1"/>
</dbReference>
<evidence type="ECO:0000313" key="2">
    <source>
        <dbReference type="EMBL" id="CEO55740.1"/>
    </source>
</evidence>
<dbReference type="EMBL" id="CDPU01000056">
    <property type="protein sequence ID" value="CEO55740.1"/>
    <property type="molecule type" value="Genomic_DNA"/>
</dbReference>